<dbReference type="SUPFAM" id="SSF103473">
    <property type="entry name" value="MFS general substrate transporter"/>
    <property type="match status" value="1"/>
</dbReference>
<keyword evidence="9" id="KW-1185">Reference proteome</keyword>
<dbReference type="AlphaFoldDB" id="A0A1M5Z849"/>
<feature type="transmembrane region" description="Helical" evidence="6">
    <location>
        <begin position="50"/>
        <end position="69"/>
    </location>
</feature>
<feature type="domain" description="Major facilitator superfamily (MFS) profile" evidence="7">
    <location>
        <begin position="9"/>
        <end position="395"/>
    </location>
</feature>
<protein>
    <submittedName>
        <fullName evidence="8">Predicted arabinose efflux permease, MFS family</fullName>
    </submittedName>
</protein>
<dbReference type="OrthoDB" id="2963740at2"/>
<evidence type="ECO:0000256" key="5">
    <source>
        <dbReference type="ARBA" id="ARBA00023136"/>
    </source>
</evidence>
<feature type="transmembrane region" description="Helical" evidence="6">
    <location>
        <begin position="78"/>
        <end position="98"/>
    </location>
</feature>
<dbReference type="PROSITE" id="PS50850">
    <property type="entry name" value="MFS"/>
    <property type="match status" value="1"/>
</dbReference>
<dbReference type="STRING" id="1123282.SAMN02745823_03332"/>
<dbReference type="InterPro" id="IPR036259">
    <property type="entry name" value="MFS_trans_sf"/>
</dbReference>
<evidence type="ECO:0000256" key="1">
    <source>
        <dbReference type="ARBA" id="ARBA00004651"/>
    </source>
</evidence>
<feature type="transmembrane region" description="Helical" evidence="6">
    <location>
        <begin position="210"/>
        <end position="227"/>
    </location>
</feature>
<evidence type="ECO:0000256" key="6">
    <source>
        <dbReference type="SAM" id="Phobius"/>
    </source>
</evidence>
<dbReference type="PANTHER" id="PTHR23506">
    <property type="entry name" value="GH10249P"/>
    <property type="match status" value="1"/>
</dbReference>
<keyword evidence="2" id="KW-0813">Transport</keyword>
<reference evidence="8 9" key="1">
    <citation type="submission" date="2016-11" db="EMBL/GenBank/DDBJ databases">
        <authorList>
            <person name="Jaros S."/>
            <person name="Januszkiewicz K."/>
            <person name="Wedrychowicz H."/>
        </authorList>
    </citation>
    <scope>NUCLEOTIDE SEQUENCE [LARGE SCALE GENOMIC DNA]</scope>
    <source>
        <strain evidence="8 9">DSM 10068</strain>
    </source>
</reference>
<dbReference type="Pfam" id="PF07690">
    <property type="entry name" value="MFS_1"/>
    <property type="match status" value="1"/>
</dbReference>
<accession>A0A1M5Z849</accession>
<sequence>MKLDKKKTLLMWTILIIALVQMPALALTPAINLIQTKAFPDRTLADVQTALASTNLISPVVSILAAVLINRGVFTKKGVVVVGLLTLSLTGLLAVLLHTAFWNLYLLSVTLGIATGLFMTNAFGLLFDNFTDDQRQTIAGYQTSCINAGGISMGLLGGVLATAMWYGGYLILLIGLPVAILALFTVPNYKSPSAKSSGESTEKSRLDPGVIYYAVLACIFMAIYGVGGNNISTHIRQNIPNVDDAAMAGIAVAVQMGGGVISGLFFGKLSARLGDKIMAVACFALFAGFLIVSLFASSLVMILIGVFVAGMSLSMMLPRCTFAVSTLVDKSTSAWATVIALSVAPSLGGFLSPQVFTRLTIALFGDLTVYRYGFVAATVLVFGLVIVFLTMRRAKTAPAASK</sequence>
<dbReference type="EMBL" id="FQXV01000014">
    <property type="protein sequence ID" value="SHI20073.1"/>
    <property type="molecule type" value="Genomic_DNA"/>
</dbReference>
<feature type="transmembrane region" description="Helical" evidence="6">
    <location>
        <begin position="247"/>
        <end position="266"/>
    </location>
</feature>
<keyword evidence="5 6" id="KW-0472">Membrane</keyword>
<dbReference type="GO" id="GO:0022857">
    <property type="term" value="F:transmembrane transporter activity"/>
    <property type="evidence" value="ECO:0007669"/>
    <property type="project" value="InterPro"/>
</dbReference>
<comment type="subcellular location">
    <subcellularLocation>
        <location evidence="1">Cell membrane</location>
        <topology evidence="1">Multi-pass membrane protein</topology>
    </subcellularLocation>
</comment>
<dbReference type="RefSeq" id="WP_073081502.1">
    <property type="nucleotide sequence ID" value="NZ_FQXV01000014.1"/>
</dbReference>
<evidence type="ECO:0000313" key="8">
    <source>
        <dbReference type="EMBL" id="SHI20073.1"/>
    </source>
</evidence>
<feature type="transmembrane region" description="Helical" evidence="6">
    <location>
        <begin position="302"/>
        <end position="322"/>
    </location>
</feature>
<dbReference type="PANTHER" id="PTHR23506:SF23">
    <property type="entry name" value="GH10249P"/>
    <property type="match status" value="1"/>
</dbReference>
<keyword evidence="3 6" id="KW-0812">Transmembrane</keyword>
<proteinExistence type="predicted"/>
<dbReference type="Proteomes" id="UP000183995">
    <property type="component" value="Unassembled WGS sequence"/>
</dbReference>
<feature type="transmembrane region" description="Helical" evidence="6">
    <location>
        <begin position="334"/>
        <end position="352"/>
    </location>
</feature>
<evidence type="ECO:0000256" key="4">
    <source>
        <dbReference type="ARBA" id="ARBA00022989"/>
    </source>
</evidence>
<evidence type="ECO:0000256" key="3">
    <source>
        <dbReference type="ARBA" id="ARBA00022692"/>
    </source>
</evidence>
<gene>
    <name evidence="8" type="ORF">SAMN02745823_03332</name>
</gene>
<dbReference type="GO" id="GO:0005886">
    <property type="term" value="C:plasma membrane"/>
    <property type="evidence" value="ECO:0007669"/>
    <property type="project" value="UniProtKB-SubCell"/>
</dbReference>
<evidence type="ECO:0000259" key="7">
    <source>
        <dbReference type="PROSITE" id="PS50850"/>
    </source>
</evidence>
<evidence type="ECO:0000313" key="9">
    <source>
        <dbReference type="Proteomes" id="UP000183995"/>
    </source>
</evidence>
<keyword evidence="4 6" id="KW-1133">Transmembrane helix</keyword>
<organism evidence="8 9">
    <name type="scientific">Sporobacter termitidis DSM 10068</name>
    <dbReference type="NCBI Taxonomy" id="1123282"/>
    <lineage>
        <taxon>Bacteria</taxon>
        <taxon>Bacillati</taxon>
        <taxon>Bacillota</taxon>
        <taxon>Clostridia</taxon>
        <taxon>Eubacteriales</taxon>
        <taxon>Oscillospiraceae</taxon>
        <taxon>Sporobacter</taxon>
    </lineage>
</organism>
<feature type="transmembrane region" description="Helical" evidence="6">
    <location>
        <begin position="104"/>
        <end position="127"/>
    </location>
</feature>
<name>A0A1M5Z849_9FIRM</name>
<feature type="transmembrane region" description="Helical" evidence="6">
    <location>
        <begin position="166"/>
        <end position="189"/>
    </location>
</feature>
<feature type="transmembrane region" description="Helical" evidence="6">
    <location>
        <begin position="372"/>
        <end position="391"/>
    </location>
</feature>
<evidence type="ECO:0000256" key="2">
    <source>
        <dbReference type="ARBA" id="ARBA00022448"/>
    </source>
</evidence>
<dbReference type="InterPro" id="IPR011701">
    <property type="entry name" value="MFS"/>
</dbReference>
<dbReference type="Gene3D" id="1.20.1250.20">
    <property type="entry name" value="MFS general substrate transporter like domains"/>
    <property type="match status" value="2"/>
</dbReference>
<dbReference type="InterPro" id="IPR050930">
    <property type="entry name" value="MFS_Vesicular_Transporter"/>
</dbReference>
<feature type="transmembrane region" description="Helical" evidence="6">
    <location>
        <begin position="278"/>
        <end position="296"/>
    </location>
</feature>
<dbReference type="InterPro" id="IPR020846">
    <property type="entry name" value="MFS_dom"/>
</dbReference>
<feature type="transmembrane region" description="Helical" evidence="6">
    <location>
        <begin position="139"/>
        <end position="160"/>
    </location>
</feature>